<comment type="caution">
    <text evidence="1">The sequence shown here is derived from an EMBL/GenBank/DDBJ whole genome shotgun (WGS) entry which is preliminary data.</text>
</comment>
<reference evidence="1 2" key="1">
    <citation type="submission" date="2018-02" db="EMBL/GenBank/DDBJ databases">
        <title>Complete genome sequencing of Faecalibacterium prausnitzii strains isolated from the human gut.</title>
        <authorList>
            <person name="Fitzgerald B.C."/>
            <person name="Shkoporov A.N."/>
            <person name="Ross P.R."/>
            <person name="Hill C."/>
        </authorList>
    </citation>
    <scope>NUCLEOTIDE SEQUENCE [LARGE SCALE GENOMIC DNA]</scope>
    <source>
        <strain evidence="1 2">APC922/41-1</strain>
    </source>
</reference>
<evidence type="ECO:0000313" key="1">
    <source>
        <dbReference type="EMBL" id="RAW62553.1"/>
    </source>
</evidence>
<dbReference type="AlphaFoldDB" id="A0A173Y2H2"/>
<sequence>MELTLRMQEIYFLGKRLNGDHLNYSYIAAMPEISQRRAVIEQECEEALEKCGAVEENLLGELTVRPEAAAFLHPLFFGDYESELMLENTSTHDNIHWMFHREMTEDGPRWLAAEWNGETVRFTSDMERVEAKLQPLLRPGSGAGTELSDAEITDQISEVLLLKNLDADGEPLVILYMMVNGCWYEQTENEKNRPVPPEEFRQEAWNLLQGGENGWHTVI</sequence>
<protein>
    <submittedName>
        <fullName evidence="1">Uncharacterized protein</fullName>
    </submittedName>
</protein>
<proteinExistence type="predicted"/>
<evidence type="ECO:0000313" key="2">
    <source>
        <dbReference type="Proteomes" id="UP000250429"/>
    </source>
</evidence>
<gene>
    <name evidence="1" type="ORF">C4N23_03690</name>
</gene>
<accession>A0A173Y2H2</accession>
<dbReference type="Proteomes" id="UP000250429">
    <property type="component" value="Unassembled WGS sequence"/>
</dbReference>
<keyword evidence="2" id="KW-1185">Reference proteome</keyword>
<dbReference type="RefSeq" id="WP_055189155.1">
    <property type="nucleotide sequence ID" value="NZ_PRLC01000004.1"/>
</dbReference>
<dbReference type="OrthoDB" id="2057005at2"/>
<name>A0A173Y2H2_9FIRM</name>
<dbReference type="EMBL" id="PRLC01000004">
    <property type="protein sequence ID" value="RAW62553.1"/>
    <property type="molecule type" value="Genomic_DNA"/>
</dbReference>
<organism evidence="1 2">
    <name type="scientific">Faecalibacterium hattorii</name>
    <dbReference type="NCBI Taxonomy" id="2935520"/>
    <lineage>
        <taxon>Bacteria</taxon>
        <taxon>Bacillati</taxon>
        <taxon>Bacillota</taxon>
        <taxon>Clostridia</taxon>
        <taxon>Eubacteriales</taxon>
        <taxon>Oscillospiraceae</taxon>
        <taxon>Faecalibacterium</taxon>
    </lineage>
</organism>